<accession>A0A857J0B8</accession>
<protein>
    <submittedName>
        <fullName evidence="1">Uncharacterized protein</fullName>
    </submittedName>
</protein>
<evidence type="ECO:0000313" key="2">
    <source>
        <dbReference type="Proteomes" id="UP000464787"/>
    </source>
</evidence>
<reference evidence="1 2" key="1">
    <citation type="submission" date="2020-01" db="EMBL/GenBank/DDBJ databases">
        <title>Genome sequencing of strain KACC 21265.</title>
        <authorList>
            <person name="Heo J."/>
            <person name="Kim S.-J."/>
            <person name="Kim J.-S."/>
            <person name="Hong S.-B."/>
            <person name="Kwon S.-W."/>
        </authorList>
    </citation>
    <scope>NUCLEOTIDE SEQUENCE [LARGE SCALE GENOMIC DNA]</scope>
    <source>
        <strain evidence="1 2">KACC 21265</strain>
    </source>
</reference>
<keyword evidence="2" id="KW-1185">Reference proteome</keyword>
<proteinExistence type="predicted"/>
<sequence>MSRLAEVFFDVLRLPGPRAPAAQAQLELAFDHLIADGQHLALHRLLLARHSADARSGVLEAVAKDFAGRLLAKAAETPAPGTGILVALLLLRSELGAAAPMERVPQWHRQAMAGFDAEQSLLLYNTMFGQRHFLRNVAELKQALPELDWVAQWRQHGLKKLQTYLFYWPRGADASRLAELLEFLQKDGNRPAPDVNFDDFVDVVRRVLQTGQAGGEENPGAALHRNTSRVLAVAREYGLRRLGLGGRRLRLAISISGQLRGYVPALASWRKHLLPGVAADFYVHAWKQVGRSGSEPFRRFLPFEGEAFLAAYREQCMKMGYPDFVARYPGLFKTLSASGETSEAHLSAVYGTDKVVLEDDADARFAGWSNSRKMHYKIGQAQSLIDASGREYDLVLRIRPDKAMRLLTGSWADMLGVVGDGKHLLADGAMGMHYGNLMIGDQVALGTPAAMRSYAAAYADAIALEGQGLVSANTFLRGHVSLARQCFLHQIGVGKFPALFGGLLGAAPLSSREIQQELDRDAQGRSDPVDRILLAAVARDLAAR</sequence>
<dbReference type="KEGG" id="xyk:GT347_00180"/>
<name>A0A857J0B8_9BURK</name>
<evidence type="ECO:0000313" key="1">
    <source>
        <dbReference type="EMBL" id="QHI96551.1"/>
    </source>
</evidence>
<dbReference type="RefSeq" id="WP_160550069.1">
    <property type="nucleotide sequence ID" value="NZ_CP047650.1"/>
</dbReference>
<dbReference type="EMBL" id="CP047650">
    <property type="protein sequence ID" value="QHI96551.1"/>
    <property type="molecule type" value="Genomic_DNA"/>
</dbReference>
<organism evidence="1 2">
    <name type="scientific">Xylophilus rhododendri</name>
    <dbReference type="NCBI Taxonomy" id="2697032"/>
    <lineage>
        <taxon>Bacteria</taxon>
        <taxon>Pseudomonadati</taxon>
        <taxon>Pseudomonadota</taxon>
        <taxon>Betaproteobacteria</taxon>
        <taxon>Burkholderiales</taxon>
        <taxon>Xylophilus</taxon>
    </lineage>
</organism>
<gene>
    <name evidence="1" type="ORF">GT347_00180</name>
</gene>
<dbReference type="AlphaFoldDB" id="A0A857J0B8"/>
<dbReference type="Proteomes" id="UP000464787">
    <property type="component" value="Chromosome"/>
</dbReference>